<protein>
    <submittedName>
        <fullName evidence="1">Uncharacterized protein</fullName>
    </submittedName>
</protein>
<name>A0A8S5N426_9CAUD</name>
<reference evidence="1" key="1">
    <citation type="journal article" date="2021" name="Proc. Natl. Acad. Sci. U.S.A.">
        <title>A Catalog of Tens of Thousands of Viruses from Human Metagenomes Reveals Hidden Associations with Chronic Diseases.</title>
        <authorList>
            <person name="Tisza M.J."/>
            <person name="Buck C.B."/>
        </authorList>
    </citation>
    <scope>NUCLEOTIDE SEQUENCE</scope>
    <source>
        <strain evidence="1">CtRuT6</strain>
    </source>
</reference>
<organism evidence="1">
    <name type="scientific">Siphoviridae sp. ctRuT6</name>
    <dbReference type="NCBI Taxonomy" id="2826339"/>
    <lineage>
        <taxon>Viruses</taxon>
        <taxon>Duplodnaviria</taxon>
        <taxon>Heunggongvirae</taxon>
        <taxon>Uroviricota</taxon>
        <taxon>Caudoviricetes</taxon>
    </lineage>
</organism>
<dbReference type="EMBL" id="BK015049">
    <property type="protein sequence ID" value="DAD88891.1"/>
    <property type="molecule type" value="Genomic_DNA"/>
</dbReference>
<accession>A0A8S5N426</accession>
<proteinExistence type="predicted"/>
<sequence length="139" mass="15076">MTSLILKGIGETIRFGNGVCVLNTTPHPLTMQDTNGDLVTVPTSVLINAKAEEKAVNDLFVTTVFVGTPEGKEIIRDIEGTYRETGCTDRLVIVGSVIATQAYPGKVVGLCPVPGYERVAPSEKRMRCDKFTVFTEKEV</sequence>
<evidence type="ECO:0000313" key="1">
    <source>
        <dbReference type="EMBL" id="DAD88891.1"/>
    </source>
</evidence>